<reference evidence="1 2" key="1">
    <citation type="submission" date="2015-03" db="EMBL/GenBank/DDBJ databases">
        <authorList>
            <person name="Murphy D."/>
        </authorList>
    </citation>
    <scope>NUCLEOTIDE SEQUENCE [LARGE SCALE GENOMIC DNA]</scope>
    <source>
        <strain evidence="1 2">Y233</strain>
    </source>
</reference>
<proteinExistence type="predicted"/>
<gene>
    <name evidence="1" type="ORF">ERS008667_00004</name>
</gene>
<protein>
    <submittedName>
        <fullName evidence="1">Uncharacterized protein</fullName>
    </submittedName>
</protein>
<dbReference type="AlphaFoldDB" id="A0A0T9NN02"/>
<sequence length="42" mass="4735">MISLVISRIIGYGISLLNIIQDHKWLSAMIEVSPRRVNGVLK</sequence>
<dbReference type="Proteomes" id="UP000038204">
    <property type="component" value="Unassembled WGS sequence"/>
</dbReference>
<name>A0A0T9NN02_9GAMM</name>
<dbReference type="EMBL" id="CQBK01000001">
    <property type="protein sequence ID" value="CNH21207.1"/>
    <property type="molecule type" value="Genomic_DNA"/>
</dbReference>
<accession>A0A0T9NN02</accession>
<evidence type="ECO:0000313" key="1">
    <source>
        <dbReference type="EMBL" id="CNH21207.1"/>
    </source>
</evidence>
<organism evidence="1 2">
    <name type="scientific">Yersinia similis</name>
    <dbReference type="NCBI Taxonomy" id="367190"/>
    <lineage>
        <taxon>Bacteria</taxon>
        <taxon>Pseudomonadati</taxon>
        <taxon>Pseudomonadota</taxon>
        <taxon>Gammaproteobacteria</taxon>
        <taxon>Enterobacterales</taxon>
        <taxon>Yersiniaceae</taxon>
        <taxon>Yersinia</taxon>
    </lineage>
</organism>
<evidence type="ECO:0000313" key="2">
    <source>
        <dbReference type="Proteomes" id="UP000038204"/>
    </source>
</evidence>